<name>A0A3A4B6I1_9ACTN</name>
<feature type="transmembrane region" description="Helical" evidence="2">
    <location>
        <begin position="451"/>
        <end position="468"/>
    </location>
</feature>
<evidence type="ECO:0008006" key="5">
    <source>
        <dbReference type="Google" id="ProtNLM"/>
    </source>
</evidence>
<keyword evidence="2" id="KW-1133">Transmembrane helix</keyword>
<feature type="region of interest" description="Disordered" evidence="1">
    <location>
        <begin position="1"/>
        <end position="65"/>
    </location>
</feature>
<evidence type="ECO:0000313" key="3">
    <source>
        <dbReference type="EMBL" id="RJL33134.1"/>
    </source>
</evidence>
<organism evidence="3 4">
    <name type="scientific">Bailinhaonella thermotolerans</name>
    <dbReference type="NCBI Taxonomy" id="1070861"/>
    <lineage>
        <taxon>Bacteria</taxon>
        <taxon>Bacillati</taxon>
        <taxon>Actinomycetota</taxon>
        <taxon>Actinomycetes</taxon>
        <taxon>Streptosporangiales</taxon>
        <taxon>Streptosporangiaceae</taxon>
        <taxon>Bailinhaonella</taxon>
    </lineage>
</organism>
<dbReference type="EMBL" id="QZEY01000003">
    <property type="protein sequence ID" value="RJL33134.1"/>
    <property type="molecule type" value="Genomic_DNA"/>
</dbReference>
<dbReference type="RefSeq" id="WP_119926094.1">
    <property type="nucleotide sequence ID" value="NZ_QZEY01000003.1"/>
</dbReference>
<keyword evidence="2" id="KW-0472">Membrane</keyword>
<feature type="transmembrane region" description="Helical" evidence="2">
    <location>
        <begin position="334"/>
        <end position="359"/>
    </location>
</feature>
<accession>A0A3A4B6I1</accession>
<feature type="transmembrane region" description="Helical" evidence="2">
    <location>
        <begin position="68"/>
        <end position="92"/>
    </location>
</feature>
<dbReference type="Pfam" id="PF26314">
    <property type="entry name" value="MptA_B_family"/>
    <property type="match status" value="1"/>
</dbReference>
<proteinExistence type="predicted"/>
<feature type="compositionally biased region" description="Gly residues" evidence="1">
    <location>
        <begin position="36"/>
        <end position="57"/>
    </location>
</feature>
<evidence type="ECO:0000256" key="1">
    <source>
        <dbReference type="SAM" id="MobiDB-lite"/>
    </source>
</evidence>
<sequence length="588" mass="58347">MAVATETTGTAHDPPGAGPGGSGTVRERPGAAPGRAGEGLAGEPGRGGEPGGAGGTGRRGEPGERRGGALAAWLAVAALVAGVLAMAAAGLAGPSAAVPSLTVPSSPLTQRDVRDAARSPAEAAVLLEQAGDIPVRRPPQRPPRVEHGSPGAGLPAVRHAAGLAARALGVTRGELVTGVLWAGLITGTGGLLLGLRAVRRGARPPGLVALGVAGAVSLALVPPLASTDLLDYAVYGRMAALGLDPGALTPVHLMAGGDPVAAFASVPWRAHPSVYGPLATATQWLAAELGGGSLPRTVLLLKLTYTAMFLLTALVLARLAPGPRVHLLWTANPLMLWAVPAGGHLDVAGALLLVLALLALSRRRAPAAGALTAGGLLAGAVAVKATFGLAVPALALGARRLRPGAAVALVAGGGAAAAYLLGAPGVPGALAARSGEPTTASVWSLPPEGSYGVPALIAALALAALLAWRLPPADPSVRLALAFALAFLCTATVYRPWYDVLVFPLLGLVPASAFDGLVAVRSLVAALAYVPGWVTAEAVVPPVVPEVVIPALLAALTAALAARCLCPPYGMGVVAVRRVGGRGRRREK</sequence>
<dbReference type="Proteomes" id="UP000265768">
    <property type="component" value="Unassembled WGS sequence"/>
</dbReference>
<evidence type="ECO:0000256" key="2">
    <source>
        <dbReference type="SAM" id="Phobius"/>
    </source>
</evidence>
<dbReference type="AlphaFoldDB" id="A0A3A4B6I1"/>
<feature type="transmembrane region" description="Helical" evidence="2">
    <location>
        <begin position="175"/>
        <end position="195"/>
    </location>
</feature>
<feature type="transmembrane region" description="Helical" evidence="2">
    <location>
        <begin position="371"/>
        <end position="395"/>
    </location>
</feature>
<feature type="transmembrane region" description="Helical" evidence="2">
    <location>
        <begin position="480"/>
        <end position="498"/>
    </location>
</feature>
<feature type="region of interest" description="Disordered" evidence="1">
    <location>
        <begin position="97"/>
        <end position="117"/>
    </location>
</feature>
<keyword evidence="4" id="KW-1185">Reference proteome</keyword>
<reference evidence="3 4" key="1">
    <citation type="submission" date="2018-09" db="EMBL/GenBank/DDBJ databases">
        <title>YIM 75507 draft genome.</title>
        <authorList>
            <person name="Tang S."/>
            <person name="Feng Y."/>
        </authorList>
    </citation>
    <scope>NUCLEOTIDE SEQUENCE [LARGE SCALE GENOMIC DNA]</scope>
    <source>
        <strain evidence="3 4">YIM 75507</strain>
    </source>
</reference>
<evidence type="ECO:0000313" key="4">
    <source>
        <dbReference type="Proteomes" id="UP000265768"/>
    </source>
</evidence>
<keyword evidence="2" id="KW-0812">Transmembrane</keyword>
<feature type="transmembrane region" description="Helical" evidence="2">
    <location>
        <begin position="303"/>
        <end position="322"/>
    </location>
</feature>
<comment type="caution">
    <text evidence="3">The sequence shown here is derived from an EMBL/GenBank/DDBJ whole genome shotgun (WGS) entry which is preliminary data.</text>
</comment>
<feature type="transmembrane region" description="Helical" evidence="2">
    <location>
        <begin position="407"/>
        <end position="431"/>
    </location>
</feature>
<feature type="transmembrane region" description="Helical" evidence="2">
    <location>
        <begin position="207"/>
        <end position="225"/>
    </location>
</feature>
<protein>
    <recommendedName>
        <fullName evidence="5">DUF2029 domain-containing protein</fullName>
    </recommendedName>
</protein>
<feature type="transmembrane region" description="Helical" evidence="2">
    <location>
        <begin position="551"/>
        <end position="576"/>
    </location>
</feature>
<gene>
    <name evidence="3" type="ORF">D5H75_09785</name>
</gene>
<feature type="compositionally biased region" description="Polar residues" evidence="1">
    <location>
        <begin position="1"/>
        <end position="10"/>
    </location>
</feature>
<dbReference type="OrthoDB" id="5242303at2"/>